<dbReference type="RefSeq" id="WP_235839022.1">
    <property type="nucleotide sequence ID" value="NZ_MLBF01000197.1"/>
</dbReference>
<evidence type="ECO:0000313" key="1">
    <source>
        <dbReference type="EMBL" id="OLN24510.1"/>
    </source>
</evidence>
<comment type="caution">
    <text evidence="1">The sequence shown here is derived from an EMBL/GenBank/DDBJ whole genome shotgun (WGS) entry which is preliminary data.</text>
</comment>
<dbReference type="Pfam" id="PF02583">
    <property type="entry name" value="Trns_repr_metal"/>
    <property type="match status" value="1"/>
</dbReference>
<gene>
    <name evidence="2" type="ORF">DSOL_1268</name>
    <name evidence="1" type="ORF">DSOL_5432</name>
</gene>
<sequence length="64" mass="7242">MIEEEKKCEAILLQLVAIRSAVHKVSTIVAQRYANGCLIEAIDQGEDRQEIMNKAIETIMKINQ</sequence>
<dbReference type="AlphaFoldDB" id="A0A1Q8QB03"/>
<dbReference type="GO" id="GO:0003677">
    <property type="term" value="F:DNA binding"/>
    <property type="evidence" value="ECO:0007669"/>
    <property type="project" value="InterPro"/>
</dbReference>
<dbReference type="GO" id="GO:0046872">
    <property type="term" value="F:metal ion binding"/>
    <property type="evidence" value="ECO:0007669"/>
    <property type="project" value="InterPro"/>
</dbReference>
<dbReference type="Proteomes" id="UP000186102">
    <property type="component" value="Unassembled WGS sequence"/>
</dbReference>
<name>A0A1Q8QB03_9FIRM</name>
<protein>
    <submittedName>
        <fullName evidence="1">Uncharacterized protein</fullName>
    </submittedName>
</protein>
<dbReference type="EMBL" id="MLBF01000197">
    <property type="protein sequence ID" value="OLN24510.1"/>
    <property type="molecule type" value="Genomic_DNA"/>
</dbReference>
<dbReference type="EMBL" id="MLBF01000006">
    <property type="protein sequence ID" value="OLN32822.1"/>
    <property type="molecule type" value="Genomic_DNA"/>
</dbReference>
<dbReference type="GO" id="GO:0045892">
    <property type="term" value="P:negative regulation of DNA-templated transcription"/>
    <property type="evidence" value="ECO:0007669"/>
    <property type="project" value="UniProtKB-ARBA"/>
</dbReference>
<proteinExistence type="predicted"/>
<keyword evidence="3" id="KW-1185">Reference proteome</keyword>
<evidence type="ECO:0000313" key="3">
    <source>
        <dbReference type="Proteomes" id="UP000186102"/>
    </source>
</evidence>
<reference evidence="1 3" key="1">
    <citation type="submission" date="2016-09" db="EMBL/GenBank/DDBJ databases">
        <title>Complete genome of Desulfosporosinus sp. OL.</title>
        <authorList>
            <person name="Mardanov A."/>
            <person name="Beletsky A."/>
            <person name="Panova A."/>
            <person name="Karnachuk O."/>
            <person name="Ravin N."/>
        </authorList>
    </citation>
    <scope>NUCLEOTIDE SEQUENCE [LARGE SCALE GENOMIC DNA]</scope>
    <source>
        <strain evidence="1 3">OL</strain>
    </source>
</reference>
<dbReference type="Gene3D" id="1.20.58.1000">
    <property type="entry name" value="Metal-sensitive repressor, helix protomer"/>
    <property type="match status" value="1"/>
</dbReference>
<dbReference type="STRING" id="1888891.DSOL_1268"/>
<accession>A0A1Q8QB03</accession>
<dbReference type="InterPro" id="IPR038390">
    <property type="entry name" value="Metal_Tscrpt_repr_sf"/>
</dbReference>
<evidence type="ECO:0000313" key="2">
    <source>
        <dbReference type="EMBL" id="OLN32822.1"/>
    </source>
</evidence>
<organism evidence="1 3">
    <name type="scientific">Desulfosporosinus metallidurans</name>
    <dbReference type="NCBI Taxonomy" id="1888891"/>
    <lineage>
        <taxon>Bacteria</taxon>
        <taxon>Bacillati</taxon>
        <taxon>Bacillota</taxon>
        <taxon>Clostridia</taxon>
        <taxon>Eubacteriales</taxon>
        <taxon>Desulfitobacteriaceae</taxon>
        <taxon>Desulfosporosinus</taxon>
    </lineage>
</organism>
<dbReference type="InterPro" id="IPR003735">
    <property type="entry name" value="Metal_Tscrpt_repr"/>
</dbReference>